<proteinExistence type="predicted"/>
<feature type="compositionally biased region" description="Low complexity" evidence="1">
    <location>
        <begin position="33"/>
        <end position="57"/>
    </location>
</feature>
<evidence type="ECO:0000256" key="1">
    <source>
        <dbReference type="SAM" id="MobiDB-lite"/>
    </source>
</evidence>
<dbReference type="Proteomes" id="UP000572817">
    <property type="component" value="Unassembled WGS sequence"/>
</dbReference>
<dbReference type="AlphaFoldDB" id="A0A8H4N6X3"/>
<evidence type="ECO:0000313" key="3">
    <source>
        <dbReference type="Proteomes" id="UP000572817"/>
    </source>
</evidence>
<gene>
    <name evidence="2" type="ORF">GTA08_BOTSDO02984</name>
</gene>
<feature type="compositionally biased region" description="Basic and acidic residues" evidence="1">
    <location>
        <begin position="1"/>
        <end position="10"/>
    </location>
</feature>
<organism evidence="2 3">
    <name type="scientific">Botryosphaeria dothidea</name>
    <dbReference type="NCBI Taxonomy" id="55169"/>
    <lineage>
        <taxon>Eukaryota</taxon>
        <taxon>Fungi</taxon>
        <taxon>Dikarya</taxon>
        <taxon>Ascomycota</taxon>
        <taxon>Pezizomycotina</taxon>
        <taxon>Dothideomycetes</taxon>
        <taxon>Dothideomycetes incertae sedis</taxon>
        <taxon>Botryosphaeriales</taxon>
        <taxon>Botryosphaeriaceae</taxon>
        <taxon>Botryosphaeria</taxon>
    </lineage>
</organism>
<sequence length="101" mass="10045">MAAQDERKDSASAGNAPGGRSGDLKNLTSPDNATGAVANAASALPALGSGNNSGNSEGKSEGFGLSGEDVKGSLKIHLKLDLEADIRVTARVRGDIAIGLL</sequence>
<reference evidence="2" key="1">
    <citation type="submission" date="2020-04" db="EMBL/GenBank/DDBJ databases">
        <title>Genome Assembly and Annotation of Botryosphaeria dothidea sdau 11-99, a Latent Pathogen of Apple Fruit Ring Rot in China.</title>
        <authorList>
            <person name="Yu C."/>
            <person name="Diao Y."/>
            <person name="Lu Q."/>
            <person name="Zhao J."/>
            <person name="Cui S."/>
            <person name="Peng C."/>
            <person name="He B."/>
            <person name="Liu H."/>
        </authorList>
    </citation>
    <scope>NUCLEOTIDE SEQUENCE [LARGE SCALE GENOMIC DNA]</scope>
    <source>
        <strain evidence="2">Sdau11-99</strain>
    </source>
</reference>
<dbReference type="OrthoDB" id="2279190at2759"/>
<feature type="region of interest" description="Disordered" evidence="1">
    <location>
        <begin position="1"/>
        <end position="66"/>
    </location>
</feature>
<name>A0A8H4N6X3_9PEZI</name>
<accession>A0A8H4N6X3</accession>
<comment type="caution">
    <text evidence="2">The sequence shown here is derived from an EMBL/GenBank/DDBJ whole genome shotgun (WGS) entry which is preliminary data.</text>
</comment>
<keyword evidence="3" id="KW-1185">Reference proteome</keyword>
<evidence type="ECO:0000313" key="2">
    <source>
        <dbReference type="EMBL" id="KAF4309478.1"/>
    </source>
</evidence>
<protein>
    <submittedName>
        <fullName evidence="2">Uncharacterized protein</fullName>
    </submittedName>
</protein>
<dbReference type="EMBL" id="WWBZ02000016">
    <property type="protein sequence ID" value="KAF4309478.1"/>
    <property type="molecule type" value="Genomic_DNA"/>
</dbReference>